<dbReference type="PRINTS" id="PR01036">
    <property type="entry name" value="TCRTETB"/>
</dbReference>
<keyword evidence="6 8" id="KW-0472">Membrane</keyword>
<organism evidence="10 11">
    <name type="scientific">Streptomyces globosus</name>
    <dbReference type="NCBI Taxonomy" id="68209"/>
    <lineage>
        <taxon>Bacteria</taxon>
        <taxon>Bacillati</taxon>
        <taxon>Actinomycetota</taxon>
        <taxon>Actinomycetes</taxon>
        <taxon>Kitasatosporales</taxon>
        <taxon>Streptomycetaceae</taxon>
        <taxon>Streptomyces</taxon>
    </lineage>
</organism>
<dbReference type="GO" id="GO:0046677">
    <property type="term" value="P:response to antibiotic"/>
    <property type="evidence" value="ECO:0007669"/>
    <property type="project" value="UniProtKB-KW"/>
</dbReference>
<evidence type="ECO:0000256" key="4">
    <source>
        <dbReference type="ARBA" id="ARBA00022692"/>
    </source>
</evidence>
<keyword evidence="2" id="KW-0813">Transport</keyword>
<reference evidence="10 11" key="1">
    <citation type="submission" date="2018-01" db="EMBL/GenBank/DDBJ databases">
        <title>Draft genome Sequence of streptomyces globosus LZH-48.</title>
        <authorList>
            <person name="Ran K."/>
            <person name="Li Z."/>
            <person name="Wei S."/>
            <person name="Dong R."/>
        </authorList>
    </citation>
    <scope>NUCLEOTIDE SEQUENCE [LARGE SCALE GENOMIC DNA]</scope>
    <source>
        <strain evidence="10 11">LZH-48</strain>
    </source>
</reference>
<proteinExistence type="predicted"/>
<evidence type="ECO:0000259" key="9">
    <source>
        <dbReference type="PROSITE" id="PS50850"/>
    </source>
</evidence>
<dbReference type="OrthoDB" id="4080117at2"/>
<evidence type="ECO:0000313" key="11">
    <source>
        <dbReference type="Proteomes" id="UP000252004"/>
    </source>
</evidence>
<feature type="transmembrane region" description="Helical" evidence="8">
    <location>
        <begin position="57"/>
        <end position="80"/>
    </location>
</feature>
<keyword evidence="3" id="KW-1003">Cell membrane</keyword>
<evidence type="ECO:0000256" key="7">
    <source>
        <dbReference type="ARBA" id="ARBA00023251"/>
    </source>
</evidence>
<dbReference type="InterPro" id="IPR005829">
    <property type="entry name" value="Sugar_transporter_CS"/>
</dbReference>
<dbReference type="InterPro" id="IPR020846">
    <property type="entry name" value="MFS_dom"/>
</dbReference>
<feature type="transmembrane region" description="Helical" evidence="8">
    <location>
        <begin position="86"/>
        <end position="107"/>
    </location>
</feature>
<sequence length="460" mass="47240">MILLDMTVVNVALPRIQDGLGFSTPGLAWVVNGYVLAAGGLLMLGGRLADFFGRRRLLLIGVTVFALASVISGAATAPWMMVVGRFGQGAAEALAAPASLGLIALLFTDPKERTKALGVWGGIMGLGATLGSVISGVLTDLASWRWIFFINLPVALVVLFLVPRLVTESRMVRAKDTSLDVLGAATLTLGLVGVVYGLLHAADHPWGSAGVLVPLIAGAVLLLVMVAVELRGKNPLIPLGFFANRTRSVVNFTTLFYMSAFISYTFMLTLYEQQVLDYSPLLSGLGWLPLSVAIGAGMALGTAMIPRAGIRAVVSAGYIGAGMGLFLTSTVGVDSSYWGGIVPGMVVFGLFAGAAMPAATNAALHGVTVQDSSLASGVQSTMQQVGSALGVSVLAALAFRHAGEAVADGAAAPVAATEGYALGFRIGGALMVLGGVLLLALVERVGTELRDPTAERLAAG</sequence>
<dbReference type="GO" id="GO:0005886">
    <property type="term" value="C:plasma membrane"/>
    <property type="evidence" value="ECO:0007669"/>
    <property type="project" value="UniProtKB-SubCell"/>
</dbReference>
<feature type="domain" description="Major facilitator superfamily (MFS) profile" evidence="9">
    <location>
        <begin position="1"/>
        <end position="446"/>
    </location>
</feature>
<dbReference type="PROSITE" id="PS50850">
    <property type="entry name" value="MFS"/>
    <property type="match status" value="1"/>
</dbReference>
<feature type="transmembrane region" description="Helical" evidence="8">
    <location>
        <begin position="178"/>
        <end position="199"/>
    </location>
</feature>
<feature type="transmembrane region" description="Helical" evidence="8">
    <location>
        <begin position="27"/>
        <end position="45"/>
    </location>
</feature>
<gene>
    <name evidence="10" type="ORF">C0216_11930</name>
</gene>
<feature type="transmembrane region" description="Helical" evidence="8">
    <location>
        <begin position="144"/>
        <end position="166"/>
    </location>
</feature>
<feature type="transmembrane region" description="Helical" evidence="8">
    <location>
        <begin position="205"/>
        <end position="228"/>
    </location>
</feature>
<feature type="transmembrane region" description="Helical" evidence="8">
    <location>
        <begin position="385"/>
        <end position="402"/>
    </location>
</feature>
<feature type="transmembrane region" description="Helical" evidence="8">
    <location>
        <begin position="337"/>
        <end position="364"/>
    </location>
</feature>
<evidence type="ECO:0000256" key="1">
    <source>
        <dbReference type="ARBA" id="ARBA00004651"/>
    </source>
</evidence>
<feature type="transmembrane region" description="Helical" evidence="8">
    <location>
        <begin position="287"/>
        <end position="305"/>
    </location>
</feature>
<dbReference type="PANTHER" id="PTHR42718">
    <property type="entry name" value="MAJOR FACILITATOR SUPERFAMILY MULTIDRUG TRANSPORTER MFSC"/>
    <property type="match status" value="1"/>
</dbReference>
<protein>
    <submittedName>
        <fullName evidence="10">MFS transporter</fullName>
    </submittedName>
</protein>
<evidence type="ECO:0000256" key="2">
    <source>
        <dbReference type="ARBA" id="ARBA00022448"/>
    </source>
</evidence>
<evidence type="ECO:0000256" key="3">
    <source>
        <dbReference type="ARBA" id="ARBA00022475"/>
    </source>
</evidence>
<dbReference type="CDD" id="cd17321">
    <property type="entry name" value="MFS_MMR_MDR_like"/>
    <property type="match status" value="1"/>
</dbReference>
<keyword evidence="7" id="KW-0046">Antibiotic resistance</keyword>
<keyword evidence="4 8" id="KW-0812">Transmembrane</keyword>
<dbReference type="GO" id="GO:0022857">
    <property type="term" value="F:transmembrane transporter activity"/>
    <property type="evidence" value="ECO:0007669"/>
    <property type="project" value="InterPro"/>
</dbReference>
<dbReference type="InterPro" id="IPR011701">
    <property type="entry name" value="MFS"/>
</dbReference>
<dbReference type="Proteomes" id="UP000252004">
    <property type="component" value="Chromosome"/>
</dbReference>
<feature type="transmembrane region" description="Helical" evidence="8">
    <location>
        <begin position="119"/>
        <end position="138"/>
    </location>
</feature>
<dbReference type="Gene3D" id="1.20.1250.20">
    <property type="entry name" value="MFS general substrate transporter like domains"/>
    <property type="match status" value="1"/>
</dbReference>
<name>A0A344U982_9ACTN</name>
<dbReference type="Pfam" id="PF07690">
    <property type="entry name" value="MFS_1"/>
    <property type="match status" value="1"/>
</dbReference>
<dbReference type="KEGG" id="sgz:C0216_11930"/>
<dbReference type="InterPro" id="IPR036259">
    <property type="entry name" value="MFS_trans_sf"/>
</dbReference>
<feature type="transmembrane region" description="Helical" evidence="8">
    <location>
        <begin position="312"/>
        <end position="331"/>
    </location>
</feature>
<dbReference type="Gene3D" id="1.20.1720.10">
    <property type="entry name" value="Multidrug resistance protein D"/>
    <property type="match status" value="1"/>
</dbReference>
<dbReference type="AlphaFoldDB" id="A0A344U982"/>
<accession>A0A344U982</accession>
<dbReference type="PANTHER" id="PTHR42718:SF46">
    <property type="entry name" value="BLR6921 PROTEIN"/>
    <property type="match status" value="1"/>
</dbReference>
<evidence type="ECO:0000256" key="5">
    <source>
        <dbReference type="ARBA" id="ARBA00022989"/>
    </source>
</evidence>
<dbReference type="SUPFAM" id="SSF103473">
    <property type="entry name" value="MFS general substrate transporter"/>
    <property type="match status" value="1"/>
</dbReference>
<feature type="transmembrane region" description="Helical" evidence="8">
    <location>
        <begin position="249"/>
        <end position="267"/>
    </location>
</feature>
<evidence type="ECO:0000256" key="8">
    <source>
        <dbReference type="SAM" id="Phobius"/>
    </source>
</evidence>
<comment type="subcellular location">
    <subcellularLocation>
        <location evidence="1">Cell membrane</location>
        <topology evidence="1">Multi-pass membrane protein</topology>
    </subcellularLocation>
</comment>
<keyword evidence="5 8" id="KW-1133">Transmembrane helix</keyword>
<feature type="transmembrane region" description="Helical" evidence="8">
    <location>
        <begin position="422"/>
        <end position="442"/>
    </location>
</feature>
<keyword evidence="11" id="KW-1185">Reference proteome</keyword>
<dbReference type="EMBL" id="CP030862">
    <property type="protein sequence ID" value="AXE27453.1"/>
    <property type="molecule type" value="Genomic_DNA"/>
</dbReference>
<dbReference type="PROSITE" id="PS00216">
    <property type="entry name" value="SUGAR_TRANSPORT_1"/>
    <property type="match status" value="1"/>
</dbReference>
<evidence type="ECO:0000313" key="10">
    <source>
        <dbReference type="EMBL" id="AXE27453.1"/>
    </source>
</evidence>
<evidence type="ECO:0000256" key="6">
    <source>
        <dbReference type="ARBA" id="ARBA00023136"/>
    </source>
</evidence>